<name>A0A8T1RN64_CARIL</name>
<keyword evidence="1" id="KW-0227">DNA damage</keyword>
<evidence type="ECO:0000256" key="1">
    <source>
        <dbReference type="RuleBase" id="RU363044"/>
    </source>
</evidence>
<comment type="similarity">
    <text evidence="1">Belongs to the helicase family.</text>
</comment>
<dbReference type="EMBL" id="CM031809">
    <property type="protein sequence ID" value="KAG6668607.1"/>
    <property type="molecule type" value="Genomic_DNA"/>
</dbReference>
<dbReference type="AlphaFoldDB" id="A0A8T1RN64"/>
<dbReference type="InterPro" id="IPR025476">
    <property type="entry name" value="Helitron_helicase-like"/>
</dbReference>
<evidence type="ECO:0000259" key="2">
    <source>
        <dbReference type="Pfam" id="PF05970"/>
    </source>
</evidence>
<keyword evidence="1" id="KW-0547">Nucleotide-binding</keyword>
<dbReference type="GO" id="GO:0006310">
    <property type="term" value="P:DNA recombination"/>
    <property type="evidence" value="ECO:0007669"/>
    <property type="project" value="UniProtKB-KW"/>
</dbReference>
<evidence type="ECO:0000313" key="5">
    <source>
        <dbReference type="Proteomes" id="UP000811609"/>
    </source>
</evidence>
<keyword evidence="1" id="KW-0347">Helicase</keyword>
<feature type="domain" description="DNA helicase Pif1-like DEAD-box helicase" evidence="2">
    <location>
        <begin position="801"/>
        <end position="948"/>
    </location>
</feature>
<feature type="domain" description="Helitron helicase-like" evidence="3">
    <location>
        <begin position="302"/>
        <end position="446"/>
    </location>
</feature>
<dbReference type="Proteomes" id="UP000811609">
    <property type="component" value="Chromosome 1"/>
</dbReference>
<gene>
    <name evidence="4" type="ORF">CIPAW_01G182600</name>
</gene>
<keyword evidence="1" id="KW-0233">DNA recombination</keyword>
<dbReference type="GO" id="GO:0000723">
    <property type="term" value="P:telomere maintenance"/>
    <property type="evidence" value="ECO:0007669"/>
    <property type="project" value="InterPro"/>
</dbReference>
<dbReference type="PANTHER" id="PTHR10492">
    <property type="match status" value="1"/>
</dbReference>
<accession>A0A8T1RN64</accession>
<dbReference type="GO" id="GO:0005524">
    <property type="term" value="F:ATP binding"/>
    <property type="evidence" value="ECO:0007669"/>
    <property type="project" value="UniProtKB-KW"/>
</dbReference>
<organism evidence="4 5">
    <name type="scientific">Carya illinoinensis</name>
    <name type="common">Pecan</name>
    <dbReference type="NCBI Taxonomy" id="32201"/>
    <lineage>
        <taxon>Eukaryota</taxon>
        <taxon>Viridiplantae</taxon>
        <taxon>Streptophyta</taxon>
        <taxon>Embryophyta</taxon>
        <taxon>Tracheophyta</taxon>
        <taxon>Spermatophyta</taxon>
        <taxon>Magnoliopsida</taxon>
        <taxon>eudicotyledons</taxon>
        <taxon>Gunneridae</taxon>
        <taxon>Pentapetalae</taxon>
        <taxon>rosids</taxon>
        <taxon>fabids</taxon>
        <taxon>Fagales</taxon>
        <taxon>Juglandaceae</taxon>
        <taxon>Carya</taxon>
    </lineage>
</organism>
<dbReference type="Pfam" id="PF14214">
    <property type="entry name" value="Helitron_like_N"/>
    <property type="match status" value="1"/>
</dbReference>
<reference evidence="4" key="1">
    <citation type="submission" date="2020-12" db="EMBL/GenBank/DDBJ databases">
        <title>WGS assembly of Carya illinoinensis cv. Pawnee.</title>
        <authorList>
            <person name="Platts A."/>
            <person name="Shu S."/>
            <person name="Wright S."/>
            <person name="Barry K."/>
            <person name="Edger P."/>
            <person name="Pires J.C."/>
            <person name="Schmutz J."/>
        </authorList>
    </citation>
    <scope>NUCLEOTIDE SEQUENCE</scope>
    <source>
        <tissue evidence="4">Leaf</tissue>
    </source>
</reference>
<sequence length="1049" mass="121637">MQKRILQTDILEANHLPFVLSCQYCGARKFYHEPNGFCCADGTIALSHNQFLDELYQLFTYNSVESKKFCTYACTYNNKFAFTSFGVIFDKELCRQNRGIYTFRVQGQMYHYIEDLVPEDGHPSYLQLYFFNKEHELENRIYDAERLDPSIIARLMDILEVNPYCRFFRTLSNISSLENHTIRIRSDIDLDQRVYNAPSVSQVAAIWTETDNCTEQKGRDIIVFNEAGGSHIVQYYFGCYDPLQYPLLFPFGDSGWHQGIKKVERGTISLNAQALESHFIEHSNSAEEFLRKEGQDMYMSILLLSGRLLQQFVVDMYIKIETSRLDYFRSKQHEIRSDVYQGIVDSLSVGETCASNIGKRIILPSSFIGGPRDMRKRYMEAMALVQRFGKPDIFLTMTCNPNWEEILEQLNPHEEVQNRPHLIARIFRAKLEELKIDLFKREIFGLPHVHFLIILQKDWRIYAPETFDEIVLAEIPNKTKNLHLYKVVLRHMMHANTTVGTDCFPSYKRSNNGIIARIRGKDLDNRWVVPYNPYLVSKYNCHINVEICCTVKAITPPETMWRIYDFTLNEMYPSVYSLHLHLEDQHLVYFRAHEDLNNVLNSNQIDKNARKLLYREFPEKFVWDSQCRIWTPRKKKTVIGRIVTANPFEGERYFLRMLLNHIREATSFEKLRTVNGVVLPNSSLEDCLEEACLYQIPSSLRHIFSTILVYCNPMNPKELWERFEKEMSTDFLIRNVSSTVVRKMVLQDIASTLESMGKDINMYRFVPADIFYGQDEFTNREIDDERVVTIPTEDLLASQVLNSEQKNAYDLILHTLVSNKAGAFFVDGPVGTGKTFLYRALLAEIRSKNMIALATASSGVAASILPGGRTAHSRFKIPLNADKSSTCNVSKQGNLAKLLRLAKLIIWDEAPMSTKHSIEALDKMLQDINDTDLSFGGKVIVFGEDFRQGNRVHAVIFGKDINLRNDTLYIYQSYYIANALVRTMDPRHQRGPYQFQWTINSKTIVEEIEEDEPALRLPEYNLVHLNELGVHIDTDAEIGNYYINIDIFI</sequence>
<comment type="catalytic activity">
    <reaction evidence="1">
        <text>ATP + H2O = ADP + phosphate + H(+)</text>
        <dbReference type="Rhea" id="RHEA:13065"/>
        <dbReference type="ChEBI" id="CHEBI:15377"/>
        <dbReference type="ChEBI" id="CHEBI:15378"/>
        <dbReference type="ChEBI" id="CHEBI:30616"/>
        <dbReference type="ChEBI" id="CHEBI:43474"/>
        <dbReference type="ChEBI" id="CHEBI:456216"/>
        <dbReference type="EC" id="5.6.2.3"/>
    </reaction>
</comment>
<dbReference type="InterPro" id="IPR010285">
    <property type="entry name" value="DNA_helicase_pif1-like_DEAD"/>
</dbReference>
<protein>
    <recommendedName>
        <fullName evidence="1">ATP-dependent DNA helicase</fullName>
        <ecNumber evidence="1">5.6.2.3</ecNumber>
    </recommendedName>
</protein>
<keyword evidence="5" id="KW-1185">Reference proteome</keyword>
<keyword evidence="1" id="KW-0378">Hydrolase</keyword>
<keyword evidence="1" id="KW-0067">ATP-binding</keyword>
<dbReference type="PANTHER" id="PTHR10492:SF94">
    <property type="entry name" value="ATP-DEPENDENT DNA HELICASE"/>
    <property type="match status" value="1"/>
</dbReference>
<comment type="cofactor">
    <cofactor evidence="1">
        <name>Mg(2+)</name>
        <dbReference type="ChEBI" id="CHEBI:18420"/>
    </cofactor>
</comment>
<dbReference type="EC" id="5.6.2.3" evidence="1"/>
<dbReference type="GO" id="GO:0016787">
    <property type="term" value="F:hydrolase activity"/>
    <property type="evidence" value="ECO:0007669"/>
    <property type="project" value="UniProtKB-KW"/>
</dbReference>
<dbReference type="GO" id="GO:0043139">
    <property type="term" value="F:5'-3' DNA helicase activity"/>
    <property type="evidence" value="ECO:0007669"/>
    <property type="project" value="UniProtKB-EC"/>
</dbReference>
<comment type="caution">
    <text evidence="4">The sequence shown here is derived from an EMBL/GenBank/DDBJ whole genome shotgun (WGS) entry which is preliminary data.</text>
</comment>
<keyword evidence="1" id="KW-0234">DNA repair</keyword>
<dbReference type="Pfam" id="PF05970">
    <property type="entry name" value="PIF1"/>
    <property type="match status" value="1"/>
</dbReference>
<proteinExistence type="inferred from homology"/>
<evidence type="ECO:0000313" key="4">
    <source>
        <dbReference type="EMBL" id="KAG6668607.1"/>
    </source>
</evidence>
<dbReference type="GO" id="GO:0006281">
    <property type="term" value="P:DNA repair"/>
    <property type="evidence" value="ECO:0007669"/>
    <property type="project" value="UniProtKB-KW"/>
</dbReference>
<evidence type="ECO:0000259" key="3">
    <source>
        <dbReference type="Pfam" id="PF14214"/>
    </source>
</evidence>